<dbReference type="RefSeq" id="WP_111946590.1">
    <property type="nucleotide sequence ID" value="NZ_CATNXG010000010.1"/>
</dbReference>
<gene>
    <name evidence="1" type="ORF">NCTC8081_03208</name>
</gene>
<name>A0A2X3IRN7_CLOPF</name>
<evidence type="ECO:0008006" key="3">
    <source>
        <dbReference type="Google" id="ProtNLM"/>
    </source>
</evidence>
<evidence type="ECO:0000313" key="1">
    <source>
        <dbReference type="EMBL" id="SQC85415.1"/>
    </source>
</evidence>
<proteinExistence type="predicted"/>
<organism evidence="1 2">
    <name type="scientific">Clostridium perfringens</name>
    <dbReference type="NCBI Taxonomy" id="1502"/>
    <lineage>
        <taxon>Bacteria</taxon>
        <taxon>Bacillati</taxon>
        <taxon>Bacillota</taxon>
        <taxon>Clostridia</taxon>
        <taxon>Eubacteriales</taxon>
        <taxon>Clostridiaceae</taxon>
        <taxon>Clostridium</taxon>
    </lineage>
</organism>
<sequence>MKLKDIKTLREVALENNIDPHTLKKRLNYKSFGLIEGEDFKRLGERQPILLSPSGIKKILKKD</sequence>
<dbReference type="Proteomes" id="UP000250234">
    <property type="component" value="Unassembled WGS sequence"/>
</dbReference>
<dbReference type="EMBL" id="UAWO01000006">
    <property type="protein sequence ID" value="SQC85415.1"/>
    <property type="molecule type" value="Genomic_DNA"/>
</dbReference>
<accession>A0A2X3IRN7</accession>
<evidence type="ECO:0000313" key="2">
    <source>
        <dbReference type="Proteomes" id="UP000250234"/>
    </source>
</evidence>
<protein>
    <recommendedName>
        <fullName evidence="3">DNA-binding protein</fullName>
    </recommendedName>
</protein>
<dbReference type="AlphaFoldDB" id="A0A2X3IRN7"/>
<reference evidence="1 2" key="1">
    <citation type="submission" date="2018-06" db="EMBL/GenBank/DDBJ databases">
        <authorList>
            <consortium name="Pathogen Informatics"/>
            <person name="Doyle S."/>
        </authorList>
    </citation>
    <scope>NUCLEOTIDE SEQUENCE [LARGE SCALE GENOMIC DNA]</scope>
    <source>
        <strain evidence="1 2">NCTC8081</strain>
    </source>
</reference>